<dbReference type="EMBL" id="LR880418">
    <property type="protein sequence ID" value="CAD5128099.1"/>
    <property type="molecule type" value="Genomic_DNA"/>
</dbReference>
<dbReference type="GO" id="GO:0031966">
    <property type="term" value="C:mitochondrial membrane"/>
    <property type="evidence" value="ECO:0007669"/>
    <property type="project" value="UniProtKB-SubCell"/>
</dbReference>
<keyword evidence="5 7" id="KW-0472">Membrane</keyword>
<sequence length="82" mass="9378">MPQLDIVAYVAQYMWALGVLLLLFSFIVLGILPRLQQQLALRAWAEEGLIGENEEDWRNSKELKSRDLSKGGLIEVFKDLCN</sequence>
<feature type="transmembrane region" description="Helical" evidence="7">
    <location>
        <begin position="12"/>
        <end position="32"/>
    </location>
</feature>
<reference evidence="9" key="1">
    <citation type="submission" date="2020-08" db="EMBL/GenBank/DDBJ databases">
        <authorList>
            <person name="Deister F."/>
        </authorList>
    </citation>
    <scope>NUCLEOTIDE SEQUENCE</scope>
</reference>
<evidence type="ECO:0000259" key="8">
    <source>
        <dbReference type="Pfam" id="PF02326"/>
    </source>
</evidence>
<accession>A0A7G2CTK4</accession>
<evidence type="ECO:0000256" key="7">
    <source>
        <dbReference type="SAM" id="Phobius"/>
    </source>
</evidence>
<dbReference type="InterPro" id="IPR003319">
    <property type="entry name" value="YMF19-like_N"/>
</dbReference>
<evidence type="ECO:0000256" key="3">
    <source>
        <dbReference type="ARBA" id="ARBA00022989"/>
    </source>
</evidence>
<evidence type="ECO:0000256" key="1">
    <source>
        <dbReference type="ARBA" id="ARBA00004325"/>
    </source>
</evidence>
<keyword evidence="2 7" id="KW-0812">Transmembrane</keyword>
<geneLocation type="mitochondrion" evidence="9"/>
<evidence type="ECO:0000256" key="2">
    <source>
        <dbReference type="ARBA" id="ARBA00022692"/>
    </source>
</evidence>
<keyword evidence="3 7" id="KW-1133">Transmembrane helix</keyword>
<evidence type="ECO:0000313" key="9">
    <source>
        <dbReference type="EMBL" id="CAD5128099.1"/>
    </source>
</evidence>
<feature type="domain" description="ATP synthase YMF19-like N-terminal" evidence="8">
    <location>
        <begin position="2"/>
        <end position="62"/>
    </location>
</feature>
<dbReference type="Pfam" id="PF02326">
    <property type="entry name" value="YMF19"/>
    <property type="match status" value="1"/>
</dbReference>
<keyword evidence="4 9" id="KW-0496">Mitochondrion</keyword>
<keyword evidence="6" id="KW-0066">ATP synthesis</keyword>
<evidence type="ECO:0000256" key="5">
    <source>
        <dbReference type="ARBA" id="ARBA00023136"/>
    </source>
</evidence>
<evidence type="ECO:0000256" key="4">
    <source>
        <dbReference type="ARBA" id="ARBA00023128"/>
    </source>
</evidence>
<dbReference type="AlphaFoldDB" id="A0A7G2CTK4"/>
<comment type="subcellular location">
    <subcellularLocation>
        <location evidence="1">Mitochondrion membrane</location>
    </subcellularLocation>
</comment>
<protein>
    <submittedName>
        <fullName evidence="9">Atp8</fullName>
    </submittedName>
</protein>
<organism evidence="9">
    <name type="scientific">Tethya citrina</name>
    <dbReference type="NCBI Taxonomy" id="460386"/>
    <lineage>
        <taxon>Eukaryota</taxon>
        <taxon>Metazoa</taxon>
        <taxon>Porifera</taxon>
        <taxon>Demospongiae</taxon>
        <taxon>Heteroscleromorpha</taxon>
        <taxon>Tethyida</taxon>
        <taxon>Tethyidae</taxon>
        <taxon>Tethya</taxon>
    </lineage>
</organism>
<dbReference type="GO" id="GO:0006754">
    <property type="term" value="P:ATP biosynthetic process"/>
    <property type="evidence" value="ECO:0007669"/>
    <property type="project" value="UniProtKB-KW"/>
</dbReference>
<name>A0A7G2CTK4_9METZ</name>
<gene>
    <name evidence="9" type="primary">atp8</name>
</gene>
<evidence type="ECO:0000256" key="6">
    <source>
        <dbReference type="ARBA" id="ARBA00023310"/>
    </source>
</evidence>
<proteinExistence type="predicted"/>